<feature type="transmembrane region" description="Helical" evidence="2">
    <location>
        <begin position="33"/>
        <end position="60"/>
    </location>
</feature>
<dbReference type="InterPro" id="IPR035985">
    <property type="entry name" value="Ubiquitin-activating_enz"/>
</dbReference>
<dbReference type="Gene3D" id="3.40.250.10">
    <property type="entry name" value="Rhodanese-like domain"/>
    <property type="match status" value="1"/>
</dbReference>
<dbReference type="FunFam" id="3.40.50.720:FF:000080">
    <property type="entry name" value="Thiazole biosynthesis adenylyltransferase ThiF"/>
    <property type="match status" value="1"/>
</dbReference>
<dbReference type="InterPro" id="IPR036873">
    <property type="entry name" value="Rhodanese-like_dom_sf"/>
</dbReference>
<dbReference type="CDD" id="cd00158">
    <property type="entry name" value="RHOD"/>
    <property type="match status" value="1"/>
</dbReference>
<reference evidence="4" key="2">
    <citation type="submission" date="2019-04" db="EMBL/GenBank/DDBJ databases">
        <authorList>
            <person name="Pasella M."/>
        </authorList>
    </citation>
    <scope>NUCLEOTIDE SEQUENCE</scope>
    <source>
        <strain evidence="4">HV6547_1</strain>
    </source>
</reference>
<dbReference type="PANTHER" id="PTHR10953:SF102">
    <property type="entry name" value="ADENYLYLTRANSFERASE AND SULFURTRANSFERASE MOCS3"/>
    <property type="match status" value="1"/>
</dbReference>
<dbReference type="InterPro" id="IPR000594">
    <property type="entry name" value="ThiF_NAD_FAD-bd"/>
</dbReference>
<keyword evidence="2" id="KW-0812">Transmembrane</keyword>
<dbReference type="Gene3D" id="3.40.50.720">
    <property type="entry name" value="NAD(P)-binding Rossmann-like Domain"/>
    <property type="match status" value="1"/>
</dbReference>
<dbReference type="AlphaFoldDB" id="A0A4D6WQU1"/>
<protein>
    <submittedName>
        <fullName evidence="4">Molybdopterin biosynthesis protein</fullName>
    </submittedName>
</protein>
<dbReference type="GO" id="GO:0005829">
    <property type="term" value="C:cytosol"/>
    <property type="evidence" value="ECO:0007669"/>
    <property type="project" value="TreeGrafter"/>
</dbReference>
<dbReference type="GO" id="GO:0016779">
    <property type="term" value="F:nucleotidyltransferase activity"/>
    <property type="evidence" value="ECO:0007669"/>
    <property type="project" value="TreeGrafter"/>
</dbReference>
<dbReference type="InterPro" id="IPR045886">
    <property type="entry name" value="ThiF/MoeB/HesA"/>
</dbReference>
<dbReference type="GO" id="GO:0008641">
    <property type="term" value="F:ubiquitin-like modifier activating enzyme activity"/>
    <property type="evidence" value="ECO:0007669"/>
    <property type="project" value="InterPro"/>
</dbReference>
<keyword evidence="2" id="KW-1133">Transmembrane helix</keyword>
<proteinExistence type="inferred from homology"/>
<dbReference type="PROSITE" id="PS50206">
    <property type="entry name" value="RHODANESE_3"/>
    <property type="match status" value="1"/>
</dbReference>
<evidence type="ECO:0000313" key="4">
    <source>
        <dbReference type="EMBL" id="QCI05101.1"/>
    </source>
</evidence>
<dbReference type="CDD" id="cd00757">
    <property type="entry name" value="ThiF_MoeB_HesA_family"/>
    <property type="match status" value="1"/>
</dbReference>
<name>A0A4D6WQU1_9FLOR</name>
<evidence type="ECO:0000256" key="2">
    <source>
        <dbReference type="SAM" id="Phobius"/>
    </source>
</evidence>
<organism evidence="4">
    <name type="scientific">Centroceras clavulatum</name>
    <dbReference type="NCBI Taxonomy" id="159503"/>
    <lineage>
        <taxon>Eukaryota</taxon>
        <taxon>Rhodophyta</taxon>
        <taxon>Florideophyceae</taxon>
        <taxon>Rhodymeniophycidae</taxon>
        <taxon>Ceramiales</taxon>
        <taxon>Ceramiaceae</taxon>
        <taxon>Centroceras</taxon>
    </lineage>
</organism>
<dbReference type="SUPFAM" id="SSF69572">
    <property type="entry name" value="Activating enzymes of the ubiquitin-like proteins"/>
    <property type="match status" value="1"/>
</dbReference>
<dbReference type="GO" id="GO:0008146">
    <property type="term" value="F:sulfotransferase activity"/>
    <property type="evidence" value="ECO:0007669"/>
    <property type="project" value="TreeGrafter"/>
</dbReference>
<dbReference type="PANTHER" id="PTHR10953">
    <property type="entry name" value="UBIQUITIN-ACTIVATING ENZYME E1"/>
    <property type="match status" value="1"/>
</dbReference>
<accession>A0A4D6WQU1</accession>
<geneLocation type="plastid" evidence="4"/>
<dbReference type="Pfam" id="PF00899">
    <property type="entry name" value="ThiF"/>
    <property type="match status" value="1"/>
</dbReference>
<dbReference type="InterPro" id="IPR001763">
    <property type="entry name" value="Rhodanese-like_dom"/>
</dbReference>
<dbReference type="EMBL" id="MK814617">
    <property type="protein sequence ID" value="QCI05101.1"/>
    <property type="molecule type" value="Genomic_DNA"/>
</dbReference>
<gene>
    <name evidence="4" type="primary">moeB</name>
</gene>
<reference evidence="4" key="1">
    <citation type="journal article" date="2019" name="Mol. Phylogenet. Evol.">
        <title>Morphological evolution and classification of the red algal order Ceramiales inferred using plastid phylogenomics.</title>
        <authorList>
            <person name="Diaz-Tapia P."/>
            <person name="Pasella M.M."/>
            <person name="Verbruggen H."/>
            <person name="Maggs C.A."/>
        </authorList>
    </citation>
    <scope>NUCLEOTIDE SEQUENCE</scope>
    <source>
        <strain evidence="4">HV6547_1</strain>
    </source>
</reference>
<keyword evidence="4" id="KW-0934">Plastid</keyword>
<keyword evidence="2" id="KW-0472">Membrane</keyword>
<evidence type="ECO:0000259" key="3">
    <source>
        <dbReference type="PROSITE" id="PS50206"/>
    </source>
</evidence>
<dbReference type="GO" id="GO:0004792">
    <property type="term" value="F:thiosulfate-cyanide sulfurtransferase activity"/>
    <property type="evidence" value="ECO:0007669"/>
    <property type="project" value="TreeGrafter"/>
</dbReference>
<comment type="similarity">
    <text evidence="1">Belongs to the HesA/MoeB/ThiF family.</text>
</comment>
<evidence type="ECO:0000256" key="1">
    <source>
        <dbReference type="ARBA" id="ARBA00009919"/>
    </source>
</evidence>
<feature type="domain" description="Rhodanese" evidence="3">
    <location>
        <begin position="272"/>
        <end position="300"/>
    </location>
</feature>
<sequence length="351" mass="40643">MNLDSQEYQQYSKQVILENIGISGQKRLKKAKVLIIGLGGLGCPSLLYLATSGIGTIGVIDDDYINLSNLNRQILYNTNDLNTNKTFAASSFIKKINTKCKVLTYSYKLSLYNAFEIIKNYDLIIDATDNFKTRYIIDEICYKLHKIHIYGAINQYEGQVSVFNYKNYVRYSDLYPKKLKLKNISCEDYGILGVMTGIIGILQAIESLKIILGIGTLLSGTIIKYNLLNTSIKKVKIHLFKHNYDNEQKAMIKSQIIDNKYLLKIQEINQMNKNKIIILDIRERIEFDQYHLNKTINIPIIYWKTKKTLDLILYNFYKYKIIIACNKLEKSLTVSYILLKHNIKAYIIQMS</sequence>